<organism evidence="3 4">
    <name type="scientific">Plantactinospora soyae</name>
    <dbReference type="NCBI Taxonomy" id="1544732"/>
    <lineage>
        <taxon>Bacteria</taxon>
        <taxon>Bacillati</taxon>
        <taxon>Actinomycetota</taxon>
        <taxon>Actinomycetes</taxon>
        <taxon>Micromonosporales</taxon>
        <taxon>Micromonosporaceae</taxon>
        <taxon>Plantactinospora</taxon>
    </lineage>
</organism>
<feature type="region of interest" description="Disordered" evidence="1">
    <location>
        <begin position="156"/>
        <end position="196"/>
    </location>
</feature>
<keyword evidence="2" id="KW-1133">Transmembrane helix</keyword>
<evidence type="ECO:0008006" key="5">
    <source>
        <dbReference type="Google" id="ProtNLM"/>
    </source>
</evidence>
<name>A0A927LY97_9ACTN</name>
<gene>
    <name evidence="3" type="ORF">H4W31_000355</name>
</gene>
<keyword evidence="2" id="KW-0812">Transmembrane</keyword>
<dbReference type="AlphaFoldDB" id="A0A927LY97"/>
<dbReference type="EMBL" id="JADBEB010000001">
    <property type="protein sequence ID" value="MBE1484717.1"/>
    <property type="molecule type" value="Genomic_DNA"/>
</dbReference>
<evidence type="ECO:0000313" key="3">
    <source>
        <dbReference type="EMBL" id="MBE1484717.1"/>
    </source>
</evidence>
<proteinExistence type="predicted"/>
<dbReference type="InterPro" id="IPR011050">
    <property type="entry name" value="Pectin_lyase_fold/virulence"/>
</dbReference>
<accession>A0A927LY97</accession>
<reference evidence="3" key="1">
    <citation type="submission" date="2020-10" db="EMBL/GenBank/DDBJ databases">
        <title>Sequencing the genomes of 1000 actinobacteria strains.</title>
        <authorList>
            <person name="Klenk H.-P."/>
        </authorList>
    </citation>
    <scope>NUCLEOTIDE SEQUENCE</scope>
    <source>
        <strain evidence="3">DSM 46832</strain>
    </source>
</reference>
<dbReference type="Proteomes" id="UP000649753">
    <property type="component" value="Unassembled WGS sequence"/>
</dbReference>
<dbReference type="RefSeq" id="WP_192765033.1">
    <property type="nucleotide sequence ID" value="NZ_JADBEB010000001.1"/>
</dbReference>
<evidence type="ECO:0000256" key="2">
    <source>
        <dbReference type="SAM" id="Phobius"/>
    </source>
</evidence>
<comment type="caution">
    <text evidence="3">The sequence shown here is derived from an EMBL/GenBank/DDBJ whole genome shotgun (WGS) entry which is preliminary data.</text>
</comment>
<feature type="transmembrane region" description="Helical" evidence="2">
    <location>
        <begin position="26"/>
        <end position="47"/>
    </location>
</feature>
<keyword evidence="2" id="KW-0472">Membrane</keyword>
<sequence length="450" mass="47813">MTDTNAAPPIEPPDLARQPGRIRRHALLIGAFSLTLVVLAASGYLVLTLAGAPVRAAPLVLDQPAGVLWGQTVNRPIEVAANNVTIRRVKVRTGGGAAILIRSGVIGTLIEDTEIQCTSAGTDGVAPGGYSALRVRVNGCRQAFRQTDRLTATIVESEQDGKPYPGGELSSPIGPVPAPPDDPAADQMRDEPPYAPAAAPPTPITYWPGATNTGVPVGTVLRNSGSLSLRTAGQIVTGLNIVGCITVAAANVQILRSKITCNSPTYAIRTLAGTTNLLIQDVEINSMATNSASICCNDYTLRRGNVYNMIDGPRLSSNTRIFDSYLHSLARVPGSHNDVLQSTGGNNIIVRHNTLLSYNPVTKDPFNSCVTIGSETSPTLTNMTVEDNYCNGGNYSIGISPRLIGSNIIFRRNKYGRDFRYGVVSGFNRPGVLWDKPTNVWFDTGLPVIP</sequence>
<protein>
    <recommendedName>
        <fullName evidence="5">Right handed beta helix domain-containing protein</fullName>
    </recommendedName>
</protein>
<keyword evidence="4" id="KW-1185">Reference proteome</keyword>
<evidence type="ECO:0000313" key="4">
    <source>
        <dbReference type="Proteomes" id="UP000649753"/>
    </source>
</evidence>
<evidence type="ECO:0000256" key="1">
    <source>
        <dbReference type="SAM" id="MobiDB-lite"/>
    </source>
</evidence>
<dbReference type="SUPFAM" id="SSF51126">
    <property type="entry name" value="Pectin lyase-like"/>
    <property type="match status" value="1"/>
</dbReference>